<proteinExistence type="predicted"/>
<dbReference type="EMBL" id="SHKV01000001">
    <property type="protein sequence ID" value="RZU34090.1"/>
    <property type="molecule type" value="Genomic_DNA"/>
</dbReference>
<gene>
    <name evidence="3" type="ORF">BKA19_3844</name>
</gene>
<protein>
    <recommendedName>
        <fullName evidence="5">O-antigen ligase-like membrane protein</fullName>
    </recommendedName>
</protein>
<name>A0A4Q7YAM4_9ACTN</name>
<feature type="transmembrane region" description="Helical" evidence="2">
    <location>
        <begin position="234"/>
        <end position="250"/>
    </location>
</feature>
<dbReference type="RefSeq" id="WP_104527018.1">
    <property type="nucleotide sequence ID" value="NZ_POQT01000003.1"/>
</dbReference>
<comment type="caution">
    <text evidence="3">The sequence shown here is derived from an EMBL/GenBank/DDBJ whole genome shotgun (WGS) entry which is preliminary data.</text>
</comment>
<keyword evidence="2" id="KW-0812">Transmembrane</keyword>
<sequence length="464" mass="48342">MTSLTLLTLAVVVFGMVNTRGYGRALALGASTPVGAAAVLGGTVVLTFYAVSIGAAVGLVVRLLTRSRRQERIPDPAAPGVYLLVAFTGWAVLVTLLAPYLFTGLEVLGPLGARRLDPGVLSQSNLAQTIYLVLGVCVVAFLSRSRWAGPEIIGTAVGIPVLLSLWAYLGTLGLPFPIGFFDNAPNFAYIDTAAGGIDRFRGIFSEPSGLGGTCLVAIAYLWSRLSHVDGARRLGTLLVMVVAGYLGLISTSATFVVAGVAVLVIAGGVSIARLVLRRGPVTLLSFSLTWAAAVAALWYLPLLATLFNQVVDDKVVSDSFTVRSGADSYSFGLAWETLGVGVGIGSNRPSSFVATLLSTVGVVGTVLFVAVVATLVRRGYDFAEMRPVIWALVALLVTKAIAGPDLNDPNGLTWLCLGILAHHAVVARRTRGRVLGSLPTSPPGDGVLPAQADSRPVLAPPRQV</sequence>
<keyword evidence="2" id="KW-1133">Transmembrane helix</keyword>
<evidence type="ECO:0000256" key="1">
    <source>
        <dbReference type="SAM" id="MobiDB-lite"/>
    </source>
</evidence>
<reference evidence="3 4" key="1">
    <citation type="submission" date="2019-02" db="EMBL/GenBank/DDBJ databases">
        <title>Sequencing the genomes of 1000 actinobacteria strains.</title>
        <authorList>
            <person name="Klenk H.-P."/>
        </authorList>
    </citation>
    <scope>NUCLEOTIDE SEQUENCE [LARGE SCALE GENOMIC DNA]</scope>
    <source>
        <strain evidence="3 4">DSM 44509</strain>
    </source>
</reference>
<evidence type="ECO:0000313" key="3">
    <source>
        <dbReference type="EMBL" id="RZU34090.1"/>
    </source>
</evidence>
<feature type="transmembrane region" description="Helical" evidence="2">
    <location>
        <begin position="200"/>
        <end position="222"/>
    </location>
</feature>
<feature type="transmembrane region" description="Helical" evidence="2">
    <location>
        <begin position="81"/>
        <end position="102"/>
    </location>
</feature>
<keyword evidence="4" id="KW-1185">Reference proteome</keyword>
<dbReference type="AlphaFoldDB" id="A0A4Q7YAM4"/>
<feature type="transmembrane region" description="Helical" evidence="2">
    <location>
        <begin position="122"/>
        <end position="142"/>
    </location>
</feature>
<evidence type="ECO:0000313" key="4">
    <source>
        <dbReference type="Proteomes" id="UP000292507"/>
    </source>
</evidence>
<evidence type="ECO:0008006" key="5">
    <source>
        <dbReference type="Google" id="ProtNLM"/>
    </source>
</evidence>
<accession>A0A4Q7YAM4</accession>
<evidence type="ECO:0000256" key="2">
    <source>
        <dbReference type="SAM" id="Phobius"/>
    </source>
</evidence>
<dbReference type="Proteomes" id="UP000292507">
    <property type="component" value="Unassembled WGS sequence"/>
</dbReference>
<keyword evidence="2" id="KW-0472">Membrane</keyword>
<feature type="transmembrane region" description="Helical" evidence="2">
    <location>
        <begin position="154"/>
        <end position="180"/>
    </location>
</feature>
<feature type="transmembrane region" description="Helical" evidence="2">
    <location>
        <begin position="256"/>
        <end position="276"/>
    </location>
</feature>
<organism evidence="3 4">
    <name type="scientific">Blastococcus saxobsidens</name>
    <dbReference type="NCBI Taxonomy" id="138336"/>
    <lineage>
        <taxon>Bacteria</taxon>
        <taxon>Bacillati</taxon>
        <taxon>Actinomycetota</taxon>
        <taxon>Actinomycetes</taxon>
        <taxon>Geodermatophilales</taxon>
        <taxon>Geodermatophilaceae</taxon>
        <taxon>Blastococcus</taxon>
    </lineage>
</organism>
<feature type="transmembrane region" description="Helical" evidence="2">
    <location>
        <begin position="352"/>
        <end position="376"/>
    </location>
</feature>
<feature type="transmembrane region" description="Helical" evidence="2">
    <location>
        <begin position="35"/>
        <end position="61"/>
    </location>
</feature>
<feature type="region of interest" description="Disordered" evidence="1">
    <location>
        <begin position="436"/>
        <end position="464"/>
    </location>
</feature>
<feature type="transmembrane region" description="Helical" evidence="2">
    <location>
        <begin position="283"/>
        <end position="300"/>
    </location>
</feature>
<dbReference type="OrthoDB" id="3078316at2"/>